<dbReference type="EMBL" id="SJPG01000001">
    <property type="protein sequence ID" value="TWT59390.1"/>
    <property type="molecule type" value="Genomic_DNA"/>
</dbReference>
<keyword evidence="1" id="KW-0802">TPR repeat</keyword>
<evidence type="ECO:0000256" key="1">
    <source>
        <dbReference type="PROSITE-ProRule" id="PRU00339"/>
    </source>
</evidence>
<sequence precursor="true">MTIKNRSLIRCIPVLAGLLSLCALGMSHLKADETEQKRLKEISQKISEAIDKDQDAEAVRLLSEFIAIDPASPRAWYLRGVYHFNIQKFKESVSDFDHYVELLPAAEVKLWERGISHYYAGMYKEGAEQFALYQTYHDNDVENSVWRFLCMTKTDGIEIARKEMLPIRNDPRIPLMEAYALFRGESTPEKVLEVAKAGDPAPEVLAGRMFYAQLYLALYYEAMEDHEQAKKYATAAWKEHQKTQGISRYMWQVAKIHALQYDKKEQSETKPAQPAVD</sequence>
<dbReference type="Proteomes" id="UP000316095">
    <property type="component" value="Unassembled WGS sequence"/>
</dbReference>
<keyword evidence="2" id="KW-0732">Signal</keyword>
<reference evidence="3 4" key="1">
    <citation type="submission" date="2019-02" db="EMBL/GenBank/DDBJ databases">
        <title>Deep-cultivation of Planctomycetes and their phenomic and genomic characterization uncovers novel biology.</title>
        <authorList>
            <person name="Wiegand S."/>
            <person name="Jogler M."/>
            <person name="Boedeker C."/>
            <person name="Pinto D."/>
            <person name="Vollmers J."/>
            <person name="Rivas-Marin E."/>
            <person name="Kohn T."/>
            <person name="Peeters S.H."/>
            <person name="Heuer A."/>
            <person name="Rast P."/>
            <person name="Oberbeckmann S."/>
            <person name="Bunk B."/>
            <person name="Jeske O."/>
            <person name="Meyerdierks A."/>
            <person name="Storesund J.E."/>
            <person name="Kallscheuer N."/>
            <person name="Luecker S."/>
            <person name="Lage O.M."/>
            <person name="Pohl T."/>
            <person name="Merkel B.J."/>
            <person name="Hornburger P."/>
            <person name="Mueller R.-W."/>
            <person name="Bruemmer F."/>
            <person name="Labrenz M."/>
            <person name="Spormann A.M."/>
            <person name="Op Den Camp H."/>
            <person name="Overmann J."/>
            <person name="Amann R."/>
            <person name="Jetten M.S.M."/>
            <person name="Mascher T."/>
            <person name="Medema M.H."/>
            <person name="Devos D.P."/>
            <person name="Kaster A.-K."/>
            <person name="Ovreas L."/>
            <person name="Rohde M."/>
            <person name="Galperin M.Y."/>
            <person name="Jogler C."/>
        </authorList>
    </citation>
    <scope>NUCLEOTIDE SEQUENCE [LARGE SCALE GENOMIC DNA]</scope>
    <source>
        <strain evidence="3 4">Pan54</strain>
    </source>
</reference>
<protein>
    <submittedName>
        <fullName evidence="3">Lipoprotein NlpI</fullName>
    </submittedName>
</protein>
<dbReference type="RefSeq" id="WP_146501539.1">
    <property type="nucleotide sequence ID" value="NZ_SJPG01000001.1"/>
</dbReference>
<dbReference type="InterPro" id="IPR011990">
    <property type="entry name" value="TPR-like_helical_dom_sf"/>
</dbReference>
<keyword evidence="4" id="KW-1185">Reference proteome</keyword>
<evidence type="ECO:0000313" key="3">
    <source>
        <dbReference type="EMBL" id="TWT59390.1"/>
    </source>
</evidence>
<comment type="caution">
    <text evidence="3">The sequence shown here is derived from an EMBL/GenBank/DDBJ whole genome shotgun (WGS) entry which is preliminary data.</text>
</comment>
<feature type="signal peptide" evidence="2">
    <location>
        <begin position="1"/>
        <end position="31"/>
    </location>
</feature>
<dbReference type="SUPFAM" id="SSF48452">
    <property type="entry name" value="TPR-like"/>
    <property type="match status" value="1"/>
</dbReference>
<keyword evidence="3" id="KW-0449">Lipoprotein</keyword>
<dbReference type="Gene3D" id="1.25.40.10">
    <property type="entry name" value="Tetratricopeptide repeat domain"/>
    <property type="match status" value="1"/>
</dbReference>
<name>A0A5C5X8X5_9PLAN</name>
<feature type="chain" id="PRO_5023055123" evidence="2">
    <location>
        <begin position="32"/>
        <end position="277"/>
    </location>
</feature>
<evidence type="ECO:0000313" key="4">
    <source>
        <dbReference type="Proteomes" id="UP000316095"/>
    </source>
</evidence>
<dbReference type="PANTHER" id="PTHR47908:SF2">
    <property type="entry name" value="TETRATRICOPEPTIDE REPEAT (TPR)-LIKE SUPERFAMILY PROTEIN"/>
    <property type="match status" value="1"/>
</dbReference>
<dbReference type="InterPro" id="IPR019734">
    <property type="entry name" value="TPR_rpt"/>
</dbReference>
<feature type="repeat" description="TPR" evidence="1">
    <location>
        <begin position="73"/>
        <end position="106"/>
    </location>
</feature>
<dbReference type="PANTHER" id="PTHR47908">
    <property type="match status" value="1"/>
</dbReference>
<dbReference type="AlphaFoldDB" id="A0A5C5X8X5"/>
<dbReference type="OrthoDB" id="272871at2"/>
<organism evidence="3 4">
    <name type="scientific">Rubinisphaera italica</name>
    <dbReference type="NCBI Taxonomy" id="2527969"/>
    <lineage>
        <taxon>Bacteria</taxon>
        <taxon>Pseudomonadati</taxon>
        <taxon>Planctomycetota</taxon>
        <taxon>Planctomycetia</taxon>
        <taxon>Planctomycetales</taxon>
        <taxon>Planctomycetaceae</taxon>
        <taxon>Rubinisphaera</taxon>
    </lineage>
</organism>
<accession>A0A5C5X8X5</accession>
<gene>
    <name evidence="3" type="ORF">Pan54_00910</name>
</gene>
<proteinExistence type="predicted"/>
<evidence type="ECO:0000256" key="2">
    <source>
        <dbReference type="SAM" id="SignalP"/>
    </source>
</evidence>
<dbReference type="PROSITE" id="PS50005">
    <property type="entry name" value="TPR"/>
    <property type="match status" value="1"/>
</dbReference>